<feature type="active site" evidence="1">
    <location>
        <position position="29"/>
    </location>
</feature>
<feature type="active site" evidence="1">
    <location>
        <position position="88"/>
    </location>
</feature>
<dbReference type="InterPro" id="IPR014833">
    <property type="entry name" value="TnsA_N"/>
</dbReference>
<comment type="function">
    <text evidence="1">During phage morphogenesis, plays an essential role in the head-tail joining step. The associated nuclease activity is essential for morphogenesis, possibly by cleaving packaged DNA to enable the joining of heads to tails. Displays both exo- and endonuclease activity.</text>
</comment>
<keyword evidence="1" id="KW-0255">Endonuclease</keyword>
<keyword evidence="1" id="KW-0269">Exonuclease</keyword>
<dbReference type="Pfam" id="PF08722">
    <property type="entry name" value="Tn7_TnsA-like_N"/>
    <property type="match status" value="1"/>
</dbReference>
<keyword evidence="1" id="KW-0540">Nuclease</keyword>
<dbReference type="InterPro" id="IPR046390">
    <property type="entry name" value="NUCL_HEAD_T4"/>
</dbReference>
<gene>
    <name evidence="3" type="ORF">UFOVP49_18</name>
</gene>
<evidence type="ECO:0000313" key="3">
    <source>
        <dbReference type="EMBL" id="CAB4124122.1"/>
    </source>
</evidence>
<dbReference type="EMBL" id="LR796178">
    <property type="protein sequence ID" value="CAB4124122.1"/>
    <property type="molecule type" value="Genomic_DNA"/>
</dbReference>
<dbReference type="EC" id="3.1.-.-" evidence="1"/>
<organism evidence="3">
    <name type="scientific">uncultured Caudovirales phage</name>
    <dbReference type="NCBI Taxonomy" id="2100421"/>
    <lineage>
        <taxon>Viruses</taxon>
        <taxon>Duplodnaviria</taxon>
        <taxon>Heunggongvirae</taxon>
        <taxon>Uroviricota</taxon>
        <taxon>Caudoviricetes</taxon>
        <taxon>Peduoviridae</taxon>
        <taxon>Maltschvirus</taxon>
        <taxon>Maltschvirus maltsch</taxon>
    </lineage>
</organism>
<dbReference type="HAMAP" id="MF_04160">
    <property type="entry name" value="NUCL_HEAD_T4"/>
    <property type="match status" value="1"/>
</dbReference>
<proteinExistence type="inferred from homology"/>
<name>A0A6J5KS81_9CAUD</name>
<keyword evidence="1" id="KW-0378">Hydrolase</keyword>
<sequence>MAYSGKFFPKNPKKYRGNVSNIWYRSLWERKAMVWFDLNDSVIEWSSEELFIPYLSPLDNKYHRYFPDFLIKIRKRDNSTQTILIEVKPKKQTEPPEKKKKVTKRFINEIATWGVNEAKWIAAREYCSERLWEFQILTEKELNIK</sequence>
<evidence type="ECO:0000259" key="2">
    <source>
        <dbReference type="Pfam" id="PF08722"/>
    </source>
</evidence>
<accession>A0A6J5KS81</accession>
<reference evidence="3" key="1">
    <citation type="submission" date="2020-04" db="EMBL/GenBank/DDBJ databases">
        <authorList>
            <person name="Chiriac C."/>
            <person name="Salcher M."/>
            <person name="Ghai R."/>
            <person name="Kavagutti S V."/>
        </authorList>
    </citation>
    <scope>NUCLEOTIDE SEQUENCE</scope>
</reference>
<dbReference type="GO" id="GO:0004519">
    <property type="term" value="F:endonuclease activity"/>
    <property type="evidence" value="ECO:0007669"/>
    <property type="project" value="UniProtKB-UniRule"/>
</dbReference>
<dbReference type="GO" id="GO:0004527">
    <property type="term" value="F:exonuclease activity"/>
    <property type="evidence" value="ECO:0007669"/>
    <property type="project" value="UniProtKB-UniRule"/>
</dbReference>
<feature type="active site" evidence="1">
    <location>
        <position position="68"/>
    </location>
</feature>
<comment type="similarity">
    <text evidence="1">Belongs to the Caudovirales head completion nuclease family.</text>
</comment>
<dbReference type="Gene3D" id="3.40.91.30">
    <property type="match status" value="1"/>
</dbReference>
<feature type="domain" description="TnsA endonuclease N-terminal" evidence="2">
    <location>
        <begin position="39"/>
        <end position="139"/>
    </location>
</feature>
<evidence type="ECO:0000256" key="1">
    <source>
        <dbReference type="HAMAP-Rule" id="MF_04160"/>
    </source>
</evidence>
<protein>
    <recommendedName>
        <fullName evidence="1">Head completion nuclease</fullName>
        <ecNumber evidence="1">3.1.-.-</ecNumber>
    </recommendedName>
</protein>